<dbReference type="GO" id="GO:0006886">
    <property type="term" value="P:intracellular protein transport"/>
    <property type="evidence" value="ECO:0007669"/>
    <property type="project" value="InterPro"/>
</dbReference>
<gene>
    <name evidence="2" type="ORF">TrRE_jg12583</name>
</gene>
<dbReference type="AlphaFoldDB" id="A0A9W7A0D6"/>
<dbReference type="GO" id="GO:0006914">
    <property type="term" value="P:autophagy"/>
    <property type="evidence" value="ECO:0007669"/>
    <property type="project" value="TreeGrafter"/>
</dbReference>
<dbReference type="PANTHER" id="PTHR12894:SF27">
    <property type="entry name" value="TRANSFORMING GROWTH FACTOR-BETA RECEPTOR-ASSOCIATED PROTEIN 1"/>
    <property type="match status" value="1"/>
</dbReference>
<dbReference type="GO" id="GO:0005198">
    <property type="term" value="F:structural molecule activity"/>
    <property type="evidence" value="ECO:0007669"/>
    <property type="project" value="InterPro"/>
</dbReference>
<proteinExistence type="predicted"/>
<dbReference type="GO" id="GO:0034058">
    <property type="term" value="P:endosomal vesicle fusion"/>
    <property type="evidence" value="ECO:0007669"/>
    <property type="project" value="TreeGrafter"/>
</dbReference>
<reference evidence="2" key="1">
    <citation type="submission" date="2022-07" db="EMBL/GenBank/DDBJ databases">
        <title>Genome analysis of Parmales, a sister group of diatoms, reveals the evolutionary specialization of diatoms from phago-mixotrophs to photoautotrophs.</title>
        <authorList>
            <person name="Ban H."/>
            <person name="Sato S."/>
            <person name="Yoshikawa S."/>
            <person name="Kazumasa Y."/>
            <person name="Nakamura Y."/>
            <person name="Ichinomiya M."/>
            <person name="Saitoh K."/>
            <person name="Sato N."/>
            <person name="Blanc-Mathieu R."/>
            <person name="Endo H."/>
            <person name="Kuwata A."/>
            <person name="Ogata H."/>
        </authorList>
    </citation>
    <scope>NUCLEOTIDE SEQUENCE</scope>
</reference>
<feature type="domain" description="Coatomer gamma subunit appendage Ig-like subdomain" evidence="1">
    <location>
        <begin position="857"/>
        <end position="932"/>
    </location>
</feature>
<dbReference type="InterPro" id="IPR013041">
    <property type="entry name" value="Clathrin_app_Ig-like_sf"/>
</dbReference>
<dbReference type="Pfam" id="PF08752">
    <property type="entry name" value="COP-gamma_platf"/>
    <property type="match status" value="1"/>
</dbReference>
<dbReference type="Gene3D" id="2.60.40.1480">
    <property type="entry name" value="Coatomer, gamma subunit, appendage domain"/>
    <property type="match status" value="1"/>
</dbReference>
<dbReference type="EMBL" id="BRXZ01001042">
    <property type="protein sequence ID" value="GMH60622.1"/>
    <property type="molecule type" value="Genomic_DNA"/>
</dbReference>
<accession>A0A9W7A0D6</accession>
<evidence type="ECO:0000313" key="3">
    <source>
        <dbReference type="Proteomes" id="UP001165082"/>
    </source>
</evidence>
<comment type="caution">
    <text evidence="2">The sequence shown here is derived from an EMBL/GenBank/DDBJ whole genome shotgun (WGS) entry which is preliminary data.</text>
</comment>
<dbReference type="OrthoDB" id="5325112at2759"/>
<dbReference type="InterPro" id="IPR037067">
    <property type="entry name" value="Coatomer_gsu_app_sf"/>
</dbReference>
<organism evidence="2 3">
    <name type="scientific">Triparma retinervis</name>
    <dbReference type="NCBI Taxonomy" id="2557542"/>
    <lineage>
        <taxon>Eukaryota</taxon>
        <taxon>Sar</taxon>
        <taxon>Stramenopiles</taxon>
        <taxon>Ochrophyta</taxon>
        <taxon>Bolidophyceae</taxon>
        <taxon>Parmales</taxon>
        <taxon>Triparmaceae</taxon>
        <taxon>Triparma</taxon>
    </lineage>
</organism>
<dbReference type="Proteomes" id="UP001165082">
    <property type="component" value="Unassembled WGS sequence"/>
</dbReference>
<dbReference type="SUPFAM" id="SSF49348">
    <property type="entry name" value="Clathrin adaptor appendage domain"/>
    <property type="match status" value="1"/>
</dbReference>
<protein>
    <recommendedName>
        <fullName evidence="1">Coatomer gamma subunit appendage Ig-like subdomain domain-containing protein</fullName>
    </recommendedName>
</protein>
<dbReference type="InterPro" id="IPR032914">
    <property type="entry name" value="Vam6/VPS39/TRAP1"/>
</dbReference>
<keyword evidence="3" id="KW-1185">Reference proteome</keyword>
<evidence type="ECO:0000313" key="2">
    <source>
        <dbReference type="EMBL" id="GMH60622.1"/>
    </source>
</evidence>
<sequence length="963" mass="104065">MGLSNLSTFSAAVSDRYMVGGSSQLLFLAGEGTHNAVRLFPESKNDRDDSHKIWKGITISTADGGSFYGYNSELRGVLELFHPSDRDLNRPFQFFNSSSPTSSPPQVLEVVGDVAVLGSKGVFRAYTKGRKGVMSPTSNEGIIFDFGDAGTKGRGNIVNVTPPAPPSAASAFNHRKSVSVFLSCYKSMVVVKVGWNEGAGRVWTGGDERSRVRRLPSEILSAASFISPSTKRPLLAILLSSKNVMIVDAQCLSVPLTAISLDPAPFFDISSVLSSSPLLIVTASDGEARAILPSSLDSRNAEVERCMKLAIDAMGRTGWPLAQFAEALGVSYASASYEGSEGSGTTPRDLLAYTATTLGLAVGTDEDGDTPPTLAKKRPRHPIAASALLCLACASLSAVDAEDEETPRIALRAAKNAPPPNRSSPTHAATQKVCAEVSKLLLNTGDSMGASSAGRAALTEAAFHLLGRAGLYQDAIGTLDLLKGLWSKFKYESFACSYLSDLWEAGDKDTCKHVMNKSRSLFETNPPAALGIFTGSSAPLRHAIEPLEVCSFFKTLNLPGGAVADLERKDLPLNTGNAIAAEFLIEAVGLDDDSVAKAQASEENISNVHDHLCLILLEGIIGEVGEDFEEIPPTAKVYKRRLHEFLKWEHSQYNPETLMDYLPDSFKIEKALLLGKMDNHRDAIDILYSKNNLAEALEFSDTQHAIKVSNRSMEIDPDDSMVIPESSCAYLPLIEAALENDCVEDAIEVMVSRRNVIDQGSALRALPPETPIQALNDFLVPALKSNASKLRQLSVAANLVRARQQELQKLKLSTNLVAQSSLDSVMELKGWKLGTKKGESSLMKVSHNNLQNSAQFPFTVELTKHYFKRHVVLQAKINNKGDVNVYECALMVAEVSDDVLQPSATVNIPLLPPGGTSCSFAVLERRAQAVEAVVLTSEMRWVKGEEAFVEDLQDIQLNSRELM</sequence>
<name>A0A9W7A0D6_9STRA</name>
<dbReference type="GO" id="GO:0030126">
    <property type="term" value="C:COPI vesicle coat"/>
    <property type="evidence" value="ECO:0007669"/>
    <property type="project" value="InterPro"/>
</dbReference>
<dbReference type="InterPro" id="IPR013040">
    <property type="entry name" value="Coatomer_gsu_app_Ig-like_dom"/>
</dbReference>
<dbReference type="PANTHER" id="PTHR12894">
    <property type="entry name" value="CNH DOMAIN CONTAINING"/>
    <property type="match status" value="1"/>
</dbReference>
<evidence type="ECO:0000259" key="1">
    <source>
        <dbReference type="Pfam" id="PF08752"/>
    </source>
</evidence>